<feature type="repeat" description="ANK" evidence="3">
    <location>
        <begin position="562"/>
        <end position="595"/>
    </location>
</feature>
<dbReference type="InterPro" id="IPR002110">
    <property type="entry name" value="Ankyrin_rpt"/>
</dbReference>
<dbReference type="InterPro" id="IPR036770">
    <property type="entry name" value="Ankyrin_rpt-contain_sf"/>
</dbReference>
<dbReference type="Gene3D" id="1.25.40.20">
    <property type="entry name" value="Ankyrin repeat-containing domain"/>
    <property type="match status" value="3"/>
</dbReference>
<proteinExistence type="predicted"/>
<dbReference type="VEuPathDB" id="TrichDB:TVAG_076550"/>
<dbReference type="InParanoid" id="A2D9Q2"/>
<keyword evidence="1" id="KW-0677">Repeat</keyword>
<dbReference type="VEuPathDB" id="TrichDB:TVAGG3_0292260"/>
<dbReference type="PROSITE" id="PS50297">
    <property type="entry name" value="ANK_REP_REGION"/>
    <property type="match status" value="1"/>
</dbReference>
<reference evidence="4" key="2">
    <citation type="journal article" date="2007" name="Science">
        <title>Draft genome sequence of the sexually transmitted pathogen Trichomonas vaginalis.</title>
        <authorList>
            <person name="Carlton J.M."/>
            <person name="Hirt R.P."/>
            <person name="Silva J.C."/>
            <person name="Delcher A.L."/>
            <person name="Schatz M."/>
            <person name="Zhao Q."/>
            <person name="Wortman J.R."/>
            <person name="Bidwell S.L."/>
            <person name="Alsmark U.C.M."/>
            <person name="Besteiro S."/>
            <person name="Sicheritz-Ponten T."/>
            <person name="Noel C.J."/>
            <person name="Dacks J.B."/>
            <person name="Foster P.G."/>
            <person name="Simillion C."/>
            <person name="Van de Peer Y."/>
            <person name="Miranda-Saavedra D."/>
            <person name="Barton G.J."/>
            <person name="Westrop G.D."/>
            <person name="Mueller S."/>
            <person name="Dessi D."/>
            <person name="Fiori P.L."/>
            <person name="Ren Q."/>
            <person name="Paulsen I."/>
            <person name="Zhang H."/>
            <person name="Bastida-Corcuera F.D."/>
            <person name="Simoes-Barbosa A."/>
            <person name="Brown M.T."/>
            <person name="Hayes R.D."/>
            <person name="Mukherjee M."/>
            <person name="Okumura C.Y."/>
            <person name="Schneider R."/>
            <person name="Smith A.J."/>
            <person name="Vanacova S."/>
            <person name="Villalvazo M."/>
            <person name="Haas B.J."/>
            <person name="Pertea M."/>
            <person name="Feldblyum T.V."/>
            <person name="Utterback T.R."/>
            <person name="Shu C.L."/>
            <person name="Osoegawa K."/>
            <person name="de Jong P.J."/>
            <person name="Hrdy I."/>
            <person name="Horvathova L."/>
            <person name="Zubacova Z."/>
            <person name="Dolezal P."/>
            <person name="Malik S.B."/>
            <person name="Logsdon J.M. Jr."/>
            <person name="Henze K."/>
            <person name="Gupta A."/>
            <person name="Wang C.C."/>
            <person name="Dunne R.L."/>
            <person name="Upcroft J.A."/>
            <person name="Upcroft P."/>
            <person name="White O."/>
            <person name="Salzberg S.L."/>
            <person name="Tang P."/>
            <person name="Chiu C.-H."/>
            <person name="Lee Y.-S."/>
            <person name="Embley T.M."/>
            <person name="Coombs G.H."/>
            <person name="Mottram J.C."/>
            <person name="Tachezy J."/>
            <person name="Fraser-Liggett C.M."/>
            <person name="Johnson P.J."/>
        </authorList>
    </citation>
    <scope>NUCLEOTIDE SEQUENCE [LARGE SCALE GENOMIC DNA]</scope>
    <source>
        <strain evidence="4">G3</strain>
    </source>
</reference>
<dbReference type="Proteomes" id="UP000001542">
    <property type="component" value="Unassembled WGS sequence"/>
</dbReference>
<evidence type="ECO:0000313" key="4">
    <source>
        <dbReference type="EMBL" id="EAY22908.1"/>
    </source>
</evidence>
<gene>
    <name evidence="4" type="ORF">TVAG_076550</name>
</gene>
<dbReference type="SMR" id="A2D9Q2"/>
<dbReference type="EMBL" id="DS113181">
    <property type="protein sequence ID" value="EAY22908.1"/>
    <property type="molecule type" value="Genomic_DNA"/>
</dbReference>
<dbReference type="PANTHER" id="PTHR24198:SF165">
    <property type="entry name" value="ANKYRIN REPEAT-CONTAINING PROTEIN-RELATED"/>
    <property type="match status" value="1"/>
</dbReference>
<evidence type="ECO:0000256" key="1">
    <source>
        <dbReference type="ARBA" id="ARBA00022737"/>
    </source>
</evidence>
<feature type="repeat" description="ANK" evidence="3">
    <location>
        <begin position="529"/>
        <end position="561"/>
    </location>
</feature>
<dbReference type="eggNOG" id="KOG4177">
    <property type="taxonomic scope" value="Eukaryota"/>
</dbReference>
<dbReference type="KEGG" id="tva:5468467"/>
<dbReference type="AlphaFoldDB" id="A2D9Q2"/>
<reference evidence="4" key="1">
    <citation type="submission" date="2006-10" db="EMBL/GenBank/DDBJ databases">
        <authorList>
            <person name="Amadeo P."/>
            <person name="Zhao Q."/>
            <person name="Wortman J."/>
            <person name="Fraser-Liggett C."/>
            <person name="Carlton J."/>
        </authorList>
    </citation>
    <scope>NUCLEOTIDE SEQUENCE</scope>
    <source>
        <strain evidence="4">G3</strain>
    </source>
</reference>
<keyword evidence="5" id="KW-1185">Reference proteome</keyword>
<protein>
    <recommendedName>
        <fullName evidence="6">DUF3447 domain-containing protein</fullName>
    </recommendedName>
</protein>
<dbReference type="SUPFAM" id="SSF48403">
    <property type="entry name" value="Ankyrin repeat"/>
    <property type="match status" value="1"/>
</dbReference>
<dbReference type="Pfam" id="PF12796">
    <property type="entry name" value="Ank_2"/>
    <property type="match status" value="1"/>
</dbReference>
<keyword evidence="2 3" id="KW-0040">ANK repeat</keyword>
<dbReference type="PANTHER" id="PTHR24198">
    <property type="entry name" value="ANKYRIN REPEAT AND PROTEIN KINASE DOMAIN-CONTAINING PROTEIN"/>
    <property type="match status" value="1"/>
</dbReference>
<evidence type="ECO:0000256" key="2">
    <source>
        <dbReference type="ARBA" id="ARBA00023043"/>
    </source>
</evidence>
<evidence type="ECO:0008006" key="6">
    <source>
        <dbReference type="Google" id="ProtNLM"/>
    </source>
</evidence>
<dbReference type="RefSeq" id="XP_001583894.1">
    <property type="nucleotide sequence ID" value="XM_001583844.1"/>
</dbReference>
<sequence>MADYSSKQTSYMSIPSDAHKSKKLKNIKNPQWTPGKIWSNEELSNLIKIDYNNENYNFQSKYDLQTINSENVFDENCASPSKSPKFGILSLDPLDIEIENEDNTQKFIFDDDMRKFIKLQDYILDLTDDNFNEFIFYLTENNYFNSIQGIIQIIREIPVLISTKRNKLPISIRIIDFLISKINILNINISNDGDDGIFSKSIDSIVLGTYLKPIGSDDDFLKMIPQFYLLKHLLTQCIFSSEQIISCFEDICKFNPTRTNYQNLFFCYFANNIEENRPELYTSILKRIDSTSWYSSTKFKENIIDFYFLKANNWENMNYLTSNGYLESSIEEAIYINDESSLKKLIQKNDKKIESLNNIFLPLCSYTNKIDISIDEYACLCGSFDCLDFLENNFSKSDEIKNYFMCFPTETAISMQDVPLYKEKTDQSDLEISKFVENLIIFRKNEIFNKIFERNEVNLIINELLCSCCYWNYSYGVEKAVKFGASINYKSKYSKNKSPIHFCCLNGNREILSFLLSLKTVLLNAVDDEGNTALHICARNNFSFLVSLLLQKGSNPNVKNKNGQTPLHEASINGCIDCCRMLVNNSMIDINIKDNDGMTAIMCANRNGQSVVNCYLLAQPTAESDISQRKMFIHKKMVKSHEDLSRSDFSTDDLSQDFSIESILLNS</sequence>
<dbReference type="PROSITE" id="PS50088">
    <property type="entry name" value="ANK_REPEAT"/>
    <property type="match status" value="2"/>
</dbReference>
<organism evidence="4 5">
    <name type="scientific">Trichomonas vaginalis (strain ATCC PRA-98 / G3)</name>
    <dbReference type="NCBI Taxonomy" id="412133"/>
    <lineage>
        <taxon>Eukaryota</taxon>
        <taxon>Metamonada</taxon>
        <taxon>Parabasalia</taxon>
        <taxon>Trichomonadida</taxon>
        <taxon>Trichomonadidae</taxon>
        <taxon>Trichomonas</taxon>
    </lineage>
</organism>
<evidence type="ECO:0000313" key="5">
    <source>
        <dbReference type="Proteomes" id="UP000001542"/>
    </source>
</evidence>
<dbReference type="SMART" id="SM00248">
    <property type="entry name" value="ANK"/>
    <property type="match status" value="6"/>
</dbReference>
<accession>A2D9Q2</accession>
<name>A2D9Q2_TRIV3</name>
<evidence type="ECO:0000256" key="3">
    <source>
        <dbReference type="PROSITE-ProRule" id="PRU00023"/>
    </source>
</evidence>
<dbReference type="STRING" id="5722.A2D9Q2"/>